<dbReference type="Proteomes" id="UP001380822">
    <property type="component" value="Unassembled WGS sequence"/>
</dbReference>
<protein>
    <submittedName>
        <fullName evidence="2">Uncharacterized protein</fullName>
    </submittedName>
</protein>
<comment type="caution">
    <text evidence="2">The sequence shown here is derived from an EMBL/GenBank/DDBJ whole genome shotgun (WGS) entry which is preliminary data.</text>
</comment>
<dbReference type="RefSeq" id="WP_334252693.1">
    <property type="nucleotide sequence ID" value="NZ_JBAKBE010000013.1"/>
</dbReference>
<name>A0ABU7ZSZ3_9HYPH</name>
<keyword evidence="1" id="KW-0812">Transmembrane</keyword>
<proteinExistence type="predicted"/>
<evidence type="ECO:0000313" key="2">
    <source>
        <dbReference type="EMBL" id="MEH0098350.1"/>
    </source>
</evidence>
<dbReference type="EMBL" id="JBAKBE010000013">
    <property type="protein sequence ID" value="MEH0098350.1"/>
    <property type="molecule type" value="Genomic_DNA"/>
</dbReference>
<accession>A0ABU7ZSZ3</accession>
<keyword evidence="3" id="KW-1185">Reference proteome</keyword>
<keyword evidence="1" id="KW-1133">Transmembrane helix</keyword>
<sequence>MAFAVQHIFCFARTAALPTLMNVQERTSGGKTMSIVRNLDVIAVCAAFVFLGAIVIGAL</sequence>
<organism evidence="2 3">
    <name type="scientific">Pannonibacter anstelovis</name>
    <dbReference type="NCBI Taxonomy" id="3121537"/>
    <lineage>
        <taxon>Bacteria</taxon>
        <taxon>Pseudomonadati</taxon>
        <taxon>Pseudomonadota</taxon>
        <taxon>Alphaproteobacteria</taxon>
        <taxon>Hyphomicrobiales</taxon>
        <taxon>Stappiaceae</taxon>
        <taxon>Pannonibacter</taxon>
    </lineage>
</organism>
<feature type="transmembrane region" description="Helical" evidence="1">
    <location>
        <begin position="40"/>
        <end position="58"/>
    </location>
</feature>
<evidence type="ECO:0000256" key="1">
    <source>
        <dbReference type="SAM" id="Phobius"/>
    </source>
</evidence>
<gene>
    <name evidence="2" type="ORF">V6L76_18960</name>
</gene>
<evidence type="ECO:0000313" key="3">
    <source>
        <dbReference type="Proteomes" id="UP001380822"/>
    </source>
</evidence>
<reference evidence="2 3" key="1">
    <citation type="submission" date="2024-02" db="EMBL/GenBank/DDBJ databases">
        <title>A new putative Pannonibacter species isolated from two cases of bloodstream infections in paediatric patients.</title>
        <authorList>
            <person name="Castellana S."/>
            <person name="De Laurentiis V."/>
            <person name="Grassi M."/>
            <person name="De Leonardis F."/>
            <person name="Mosca A."/>
            <person name="De Carlo C."/>
            <person name="Sparapano E."/>
            <person name="Ronga L."/>
            <person name="Santacroce L."/>
            <person name="Chironna M."/>
            <person name="De Robertis A."/>
            <person name="Bianco A."/>
            <person name="Del Sambro L."/>
            <person name="Capozzi L."/>
            <person name="Parisi A."/>
        </authorList>
    </citation>
    <scope>NUCLEOTIDE SEQUENCE [LARGE SCALE GENOMIC DNA]</scope>
    <source>
        <strain evidence="2 3">Pt2</strain>
    </source>
</reference>
<keyword evidence="1" id="KW-0472">Membrane</keyword>